<organism evidence="3 4">
    <name type="scientific">Skeletonema marinoi</name>
    <dbReference type="NCBI Taxonomy" id="267567"/>
    <lineage>
        <taxon>Eukaryota</taxon>
        <taxon>Sar</taxon>
        <taxon>Stramenopiles</taxon>
        <taxon>Ochrophyta</taxon>
        <taxon>Bacillariophyta</taxon>
        <taxon>Coscinodiscophyceae</taxon>
        <taxon>Thalassiosirophycidae</taxon>
        <taxon>Thalassiosirales</taxon>
        <taxon>Skeletonemataceae</taxon>
        <taxon>Skeletonema</taxon>
        <taxon>Skeletonema marinoi-dohrnii complex</taxon>
    </lineage>
</organism>
<keyword evidence="2" id="KW-0812">Transmembrane</keyword>
<feature type="transmembrane region" description="Helical" evidence="2">
    <location>
        <begin position="513"/>
        <end position="533"/>
    </location>
</feature>
<feature type="transmembrane region" description="Helical" evidence="2">
    <location>
        <begin position="202"/>
        <end position="221"/>
    </location>
</feature>
<feature type="compositionally biased region" description="Polar residues" evidence="1">
    <location>
        <begin position="327"/>
        <end position="345"/>
    </location>
</feature>
<keyword evidence="2" id="KW-0472">Membrane</keyword>
<evidence type="ECO:0000313" key="3">
    <source>
        <dbReference type="EMBL" id="KAK1741889.1"/>
    </source>
</evidence>
<comment type="caution">
    <text evidence="3">The sequence shown here is derived from an EMBL/GenBank/DDBJ whole genome shotgun (WGS) entry which is preliminary data.</text>
</comment>
<dbReference type="AlphaFoldDB" id="A0AAD8YA70"/>
<evidence type="ECO:0000313" key="4">
    <source>
        <dbReference type="Proteomes" id="UP001224775"/>
    </source>
</evidence>
<feature type="transmembrane region" description="Helical" evidence="2">
    <location>
        <begin position="370"/>
        <end position="388"/>
    </location>
</feature>
<feature type="region of interest" description="Disordered" evidence="1">
    <location>
        <begin position="667"/>
        <end position="690"/>
    </location>
</feature>
<keyword evidence="2" id="KW-1133">Transmembrane helix</keyword>
<protein>
    <submittedName>
        <fullName evidence="3">Uncharacterized protein</fullName>
    </submittedName>
</protein>
<feature type="compositionally biased region" description="Low complexity" evidence="1">
    <location>
        <begin position="303"/>
        <end position="320"/>
    </location>
</feature>
<sequence length="890" mass="96031">MATSMPPPLVDEMSTQSIYTFPFPSANRSSNDASSIASKTITPIGGPSSTASPQKSRPNYVCSEIPQTTALHFLHRRLLLPTFIIPVGLLSVPPLLVSTLAFLAYHVTGTGGSSTSLAAIVLTSFILIASTLLLIRTGKLVITKHIADEKARATFMAKSTVSLPFWSMVLSIFVVRILHSFFDVFRPLFAETLVSSTTKSSFQGWMSLILGLVGTTSFWSIKTCCITFLPSMAWAWISILVAIRYTGPFSPILCSSTPLKTNPFDAALTKIGRNFTSKNRFLDMIANGLDKLSAATSPDQTKKGTTTTAGTAAAAGQTQTVNEKKSLLQSKNKTPNGATKASNDGISGKDGMIELLKLSSATNARYSRPGFITIAIQVIANIVGGHIFAHTFVLPFLGNVLIRLDETVVVVTVVSCLLVPVLELFSIISETELHYGHYSSAGNVFAAGKSEGRRQFLVDFGDDVLQRVQRSLFGYAMITPIIVTVTISLWAHFGQYLLSGGSFSLVPPSYPAIVQSLLISYITVAFTVIALAIQDVLTRWAVCAPGVDADILLYQTSSNVPAEAKKTASPATKAGVTSTPSSKKKFLTEDLFIQSILMGDGNTVSQVIANPDMETQPRFKSHQDDEISRNDKAMASFAKWIQLYSTTASGRLSDDMLRMSLLESLGGGGSCSPASSQTMTPSRHFGEGRHDSALRKRLELSAATAAPGRQPIAAPVVRALCAFAGGVGVCMSEIYRQEMKDGKPAGKSSVEMWKLPPGSLAAAELSIIAAARFVVMNSTFDKRHERICLLLPCVLQSAYELRCGLFAYAKATATTYEVKLASFDKTGRTDGLMQFIEQKCSDLCPVISACNNSARMVIQTDRALEEVVLRMSWKGDMQRWLVGLNCEEES</sequence>
<evidence type="ECO:0000256" key="2">
    <source>
        <dbReference type="SAM" id="Phobius"/>
    </source>
</evidence>
<reference evidence="3" key="1">
    <citation type="submission" date="2023-06" db="EMBL/GenBank/DDBJ databases">
        <title>Survivors Of The Sea: Transcriptome response of Skeletonema marinoi to long-term dormancy.</title>
        <authorList>
            <person name="Pinder M.I.M."/>
            <person name="Kourtchenko O."/>
            <person name="Robertson E.K."/>
            <person name="Larsson T."/>
            <person name="Maumus F."/>
            <person name="Osuna-Cruz C.M."/>
            <person name="Vancaester E."/>
            <person name="Stenow R."/>
            <person name="Vandepoele K."/>
            <person name="Ploug H."/>
            <person name="Bruchert V."/>
            <person name="Godhe A."/>
            <person name="Topel M."/>
        </authorList>
    </citation>
    <scope>NUCLEOTIDE SEQUENCE</scope>
    <source>
        <strain evidence="3">R05AC</strain>
    </source>
</reference>
<keyword evidence="4" id="KW-1185">Reference proteome</keyword>
<dbReference type="Proteomes" id="UP001224775">
    <property type="component" value="Unassembled WGS sequence"/>
</dbReference>
<dbReference type="EMBL" id="JATAAI010000012">
    <property type="protein sequence ID" value="KAK1741889.1"/>
    <property type="molecule type" value="Genomic_DNA"/>
</dbReference>
<proteinExistence type="predicted"/>
<accession>A0AAD8YA70</accession>
<feature type="transmembrane region" description="Helical" evidence="2">
    <location>
        <begin position="163"/>
        <end position="182"/>
    </location>
</feature>
<feature type="transmembrane region" description="Helical" evidence="2">
    <location>
        <begin position="78"/>
        <end position="105"/>
    </location>
</feature>
<feature type="compositionally biased region" description="Polar residues" evidence="1">
    <location>
        <begin position="37"/>
        <end position="57"/>
    </location>
</feature>
<feature type="region of interest" description="Disordered" evidence="1">
    <location>
        <begin position="37"/>
        <end position="59"/>
    </location>
</feature>
<gene>
    <name evidence="3" type="ORF">QTG54_007462</name>
</gene>
<feature type="transmembrane region" description="Helical" evidence="2">
    <location>
        <begin position="472"/>
        <end position="493"/>
    </location>
</feature>
<name>A0AAD8YA70_9STRA</name>
<feature type="region of interest" description="Disordered" evidence="1">
    <location>
        <begin position="296"/>
        <end position="345"/>
    </location>
</feature>
<feature type="transmembrane region" description="Helical" evidence="2">
    <location>
        <begin position="408"/>
        <end position="428"/>
    </location>
</feature>
<feature type="transmembrane region" description="Helical" evidence="2">
    <location>
        <begin position="117"/>
        <end position="142"/>
    </location>
</feature>
<evidence type="ECO:0000256" key="1">
    <source>
        <dbReference type="SAM" id="MobiDB-lite"/>
    </source>
</evidence>